<dbReference type="Proteomes" id="UP000250235">
    <property type="component" value="Unassembled WGS sequence"/>
</dbReference>
<sequence>MADGVSSPVVRYCAVSRLDLDCWPRIARDEEAYWPRLVAQRGSALAARFSLAVAIGRGSLDAAGR</sequence>
<keyword evidence="2" id="KW-1185">Reference proteome</keyword>
<proteinExistence type="predicted"/>
<reference evidence="1 2" key="1">
    <citation type="journal article" date="2015" name="Proc. Natl. Acad. Sci. U.S.A.">
        <title>The resurrection genome of Boea hygrometrica: A blueprint for survival of dehydration.</title>
        <authorList>
            <person name="Xiao L."/>
            <person name="Yang G."/>
            <person name="Zhang L."/>
            <person name="Yang X."/>
            <person name="Zhao S."/>
            <person name="Ji Z."/>
            <person name="Zhou Q."/>
            <person name="Hu M."/>
            <person name="Wang Y."/>
            <person name="Chen M."/>
            <person name="Xu Y."/>
            <person name="Jin H."/>
            <person name="Xiao X."/>
            <person name="Hu G."/>
            <person name="Bao F."/>
            <person name="Hu Y."/>
            <person name="Wan P."/>
            <person name="Li L."/>
            <person name="Deng X."/>
            <person name="Kuang T."/>
            <person name="Xiang C."/>
            <person name="Zhu J.K."/>
            <person name="Oliver M.J."/>
            <person name="He Y."/>
        </authorList>
    </citation>
    <scope>NUCLEOTIDE SEQUENCE [LARGE SCALE GENOMIC DNA]</scope>
    <source>
        <strain evidence="2">cv. XS01</strain>
    </source>
</reference>
<evidence type="ECO:0000313" key="2">
    <source>
        <dbReference type="Proteomes" id="UP000250235"/>
    </source>
</evidence>
<dbReference type="AlphaFoldDB" id="A0A2Z6ZQY4"/>
<dbReference type="EMBL" id="KV234715">
    <property type="protein sequence ID" value="KZT75504.1"/>
    <property type="molecule type" value="Genomic_DNA"/>
</dbReference>
<organism evidence="1 2">
    <name type="scientific">Dorcoceras hygrometricum</name>
    <dbReference type="NCBI Taxonomy" id="472368"/>
    <lineage>
        <taxon>Eukaryota</taxon>
        <taxon>Viridiplantae</taxon>
        <taxon>Streptophyta</taxon>
        <taxon>Embryophyta</taxon>
        <taxon>Tracheophyta</taxon>
        <taxon>Spermatophyta</taxon>
        <taxon>Magnoliopsida</taxon>
        <taxon>eudicotyledons</taxon>
        <taxon>Gunneridae</taxon>
        <taxon>Pentapetalae</taxon>
        <taxon>asterids</taxon>
        <taxon>lamiids</taxon>
        <taxon>Lamiales</taxon>
        <taxon>Gesneriaceae</taxon>
        <taxon>Didymocarpoideae</taxon>
        <taxon>Trichosporeae</taxon>
        <taxon>Loxocarpinae</taxon>
        <taxon>Dorcoceras</taxon>
    </lineage>
</organism>
<evidence type="ECO:0000313" key="1">
    <source>
        <dbReference type="EMBL" id="KZT75504.1"/>
    </source>
</evidence>
<name>A0A2Z6ZQY4_9LAMI</name>
<protein>
    <submittedName>
        <fullName evidence="1">Uncharacterized protein</fullName>
    </submittedName>
</protein>
<gene>
    <name evidence="1" type="ORF">F511_47472</name>
</gene>
<accession>A0A2Z6ZQY4</accession>